<dbReference type="AlphaFoldDB" id="A0A1J4J8G5"/>
<evidence type="ECO:0008006" key="3">
    <source>
        <dbReference type="Google" id="ProtNLM"/>
    </source>
</evidence>
<organism evidence="1 2">
    <name type="scientific">Tritrichomonas foetus</name>
    <dbReference type="NCBI Taxonomy" id="1144522"/>
    <lineage>
        <taxon>Eukaryota</taxon>
        <taxon>Metamonada</taxon>
        <taxon>Parabasalia</taxon>
        <taxon>Tritrichomonadida</taxon>
        <taxon>Tritrichomonadidae</taxon>
        <taxon>Tritrichomonas</taxon>
    </lineage>
</organism>
<name>A0A1J4J8G5_9EUKA</name>
<evidence type="ECO:0000313" key="2">
    <source>
        <dbReference type="Proteomes" id="UP000179807"/>
    </source>
</evidence>
<comment type="caution">
    <text evidence="1">The sequence shown here is derived from an EMBL/GenBank/DDBJ whole genome shotgun (WGS) entry which is preliminary data.</text>
</comment>
<dbReference type="EMBL" id="MLAK01001393">
    <property type="protein sequence ID" value="OHS93524.1"/>
    <property type="molecule type" value="Genomic_DNA"/>
</dbReference>
<proteinExistence type="predicted"/>
<reference evidence="1" key="1">
    <citation type="submission" date="2016-10" db="EMBL/GenBank/DDBJ databases">
        <authorList>
            <person name="Benchimol M."/>
            <person name="Almeida L.G."/>
            <person name="Vasconcelos A.T."/>
            <person name="Perreira-Neves A."/>
            <person name="Rosa I.A."/>
            <person name="Tasca T."/>
            <person name="Bogo M.R."/>
            <person name="de Souza W."/>
        </authorList>
    </citation>
    <scope>NUCLEOTIDE SEQUENCE [LARGE SCALE GENOMIC DNA]</scope>
    <source>
        <strain evidence="1">K</strain>
    </source>
</reference>
<dbReference type="RefSeq" id="XP_068346661.1">
    <property type="nucleotide sequence ID" value="XM_068496204.1"/>
</dbReference>
<gene>
    <name evidence="1" type="ORF">TRFO_11731</name>
</gene>
<sequence length="954" mass="109412">MSVIGESLVFFQFPSHNSKEIAKIITQSFQNADLKTRLYDDKEIEFALQPLLYSFSLDFAKISIETLSQWLINPNSPSAILDIVRYNKYIQRVFEAIPIIYSTKPQHKCDIIEATFRFLKENITPDLQTTNLGDHPFNQTTWDVALNCLLNSIFSTNRPAGQLTAAEAKIRFQLMRLFVDGFLIAELEIEKADLLINKFCQLCFINRGCRIKGAHKKDDPSHWNYLFKGFFTAFINFPSDPKRRSFIVNIIARMKYRAKIADEEYMKLSSRAESTLISDRWPLLADFFDIALKVLKDHFREQDKNSLFKQRIPGDDLMRILGDGVIISNLYQSHVLKHFKNIFSLFTWGCFKPNSQWYTTLTRYIYAFLSGSSGKFVNIYAFLNTAHNFTAKYPHLLNEFIDPLLSSALQIPIAPPVSTPKDFALMQSWPWTNFLANILEFSRAENSNELEAKVLNTIENFVIIPINNLGDYYNVYKLMLLAIAGNENLFSTSFCTMKIDTSNINRELSYDFSMLMLALSPYYMPNIAPTLQNCSVLECILNSVEQNQSLPHILSFLIALIEIARRTDYFLNSRFFLPPLIDFLICQMNTRPDPVKTVAEIVYNAILTPSISNEEVKLFNVKYSKSYNFILNGRILTFGENPDCNHFGLLVRGPFGISSFNISEIPKPIKESISENTLKDNQLHRSDINFDDVNLFKKFEPETEKPEKSRTISFLIGTGIVSAASEAHTIIPMSDGYENAIQDFDVSCGLATFEILITHVSNNSSSFFSETEVTDRYNKFIEDIGGSYEMGLCKFVFSDKFNVSGDILVIFNESDQKLNTKFQEISQYDIIINVSPLYQTLTKDKMMYQISLINCHPRETYTSTSSTDKSKTLPLFPFAEKKTVIASKETLSRTLSSICFFYYGEESIIPTENQGKVSLTDKYIELFKARKSKLQKIVNNYSKHQDILLTLVEQ</sequence>
<protein>
    <recommendedName>
        <fullName evidence="3">Rap-GAP domain-containing protein</fullName>
    </recommendedName>
</protein>
<dbReference type="VEuPathDB" id="TrichDB:TRFO_11731"/>
<dbReference type="GeneID" id="94830908"/>
<dbReference type="Proteomes" id="UP000179807">
    <property type="component" value="Unassembled WGS sequence"/>
</dbReference>
<evidence type="ECO:0000313" key="1">
    <source>
        <dbReference type="EMBL" id="OHS93524.1"/>
    </source>
</evidence>
<accession>A0A1J4J8G5</accession>
<keyword evidence="2" id="KW-1185">Reference proteome</keyword>